<dbReference type="EMBL" id="JAFCMP010000346">
    <property type="protein sequence ID" value="KAG5180928.1"/>
    <property type="molecule type" value="Genomic_DNA"/>
</dbReference>
<accession>A0A835YUH2</accession>
<feature type="compositionally biased region" description="Gly residues" evidence="1">
    <location>
        <begin position="289"/>
        <end position="323"/>
    </location>
</feature>
<gene>
    <name evidence="2" type="ORF">JKP88DRAFT_349303</name>
</gene>
<organism evidence="2 3">
    <name type="scientific">Tribonema minus</name>
    <dbReference type="NCBI Taxonomy" id="303371"/>
    <lineage>
        <taxon>Eukaryota</taxon>
        <taxon>Sar</taxon>
        <taxon>Stramenopiles</taxon>
        <taxon>Ochrophyta</taxon>
        <taxon>PX clade</taxon>
        <taxon>Xanthophyceae</taxon>
        <taxon>Tribonematales</taxon>
        <taxon>Tribonemataceae</taxon>
        <taxon>Tribonema</taxon>
    </lineage>
</organism>
<reference evidence="2" key="1">
    <citation type="submission" date="2021-02" db="EMBL/GenBank/DDBJ databases">
        <title>First Annotated Genome of the Yellow-green Alga Tribonema minus.</title>
        <authorList>
            <person name="Mahan K.M."/>
        </authorList>
    </citation>
    <scope>NUCLEOTIDE SEQUENCE</scope>
    <source>
        <strain evidence="2">UTEX B ZZ1240</strain>
    </source>
</reference>
<dbReference type="Gene3D" id="3.40.50.1820">
    <property type="entry name" value="alpha/beta hydrolase"/>
    <property type="match status" value="1"/>
</dbReference>
<sequence length="518" mass="52436">MESKAPAAAEECITVDGRSAALLIDPARPAAHAAQRMSSVILLSDSADTHCSSSGVGGGSGGHTRHLADALVQAGFIVLVCDVLPPGAPTAASHEPLNSKHLSSAVTAVLTTANYMRNTLLLARVGVLGFGGGAAAAAAAGAGEDAALDAVVAISPARSLEPPLGFTCTPTLYLAPASDALDERQSPSCSGGGGGGAAAAAAPSSSLAAATTRTIAVPVATPKQLLSDARALEEVLAWLHVHLHPNGGAWEVARIAAAAPQQADWWVPAASGGAGVGSSNGNGDSYSSSGGGSNGDGGGGGGGGGGGDGGGSGGGSSGAEGGCEGMQFRSVGLQRWEAARARWRVRRVPRPRAPSPPPFEQLVEGLAGMQRTFELPGPIALPDVIDVLNEVWEQRRQSTLGGAGGGEVLLQQRRWQRQLLPSAPEGPRRGSASEQRPPQHHNVRELTCGRDRKCGTAAAQMAEHGQKMRGPVFEDQNILHVAERARALRCCRCCASSCAGDRLHSALRKGACDGACVR</sequence>
<feature type="region of interest" description="Disordered" evidence="1">
    <location>
        <begin position="421"/>
        <end position="444"/>
    </location>
</feature>
<evidence type="ECO:0000313" key="2">
    <source>
        <dbReference type="EMBL" id="KAG5180928.1"/>
    </source>
</evidence>
<dbReference type="Proteomes" id="UP000664859">
    <property type="component" value="Unassembled WGS sequence"/>
</dbReference>
<dbReference type="InterPro" id="IPR029058">
    <property type="entry name" value="AB_hydrolase_fold"/>
</dbReference>
<evidence type="ECO:0000256" key="1">
    <source>
        <dbReference type="SAM" id="MobiDB-lite"/>
    </source>
</evidence>
<evidence type="ECO:0008006" key="4">
    <source>
        <dbReference type="Google" id="ProtNLM"/>
    </source>
</evidence>
<evidence type="ECO:0000313" key="3">
    <source>
        <dbReference type="Proteomes" id="UP000664859"/>
    </source>
</evidence>
<comment type="caution">
    <text evidence="2">The sequence shown here is derived from an EMBL/GenBank/DDBJ whole genome shotgun (WGS) entry which is preliminary data.</text>
</comment>
<name>A0A835YUH2_9STRA</name>
<proteinExistence type="predicted"/>
<dbReference type="SUPFAM" id="SSF53474">
    <property type="entry name" value="alpha/beta-Hydrolases"/>
    <property type="match status" value="1"/>
</dbReference>
<dbReference type="AlphaFoldDB" id="A0A835YUH2"/>
<keyword evidence="3" id="KW-1185">Reference proteome</keyword>
<feature type="region of interest" description="Disordered" evidence="1">
    <location>
        <begin position="278"/>
        <end position="323"/>
    </location>
</feature>
<dbReference type="OrthoDB" id="70638at2759"/>
<protein>
    <recommendedName>
        <fullName evidence="4">Dienelactone hydrolase domain-containing protein</fullName>
    </recommendedName>
</protein>